<reference evidence="1" key="1">
    <citation type="submission" date="2021-12" db="EMBL/GenBank/DDBJ databases">
        <authorList>
            <person name="King R."/>
        </authorList>
    </citation>
    <scope>NUCLEOTIDE SEQUENCE</scope>
</reference>
<gene>
    <name evidence="1" type="ORF">CHILSU_LOCUS2987</name>
</gene>
<name>A0ABN8AUS1_CHISP</name>
<sequence length="92" mass="10508">MFYQNVRCLCTKLNTFRNNIESSCADLFAITGTGFNESIHSAEIVPPDYKILRCDRTDGRKQGGVFLVVTYRLELRKVKLPSVVNLDNCVYK</sequence>
<dbReference type="Gene3D" id="3.60.10.10">
    <property type="entry name" value="Endonuclease/exonuclease/phosphatase"/>
    <property type="match status" value="1"/>
</dbReference>
<evidence type="ECO:0000313" key="2">
    <source>
        <dbReference type="Proteomes" id="UP001153292"/>
    </source>
</evidence>
<dbReference type="InterPro" id="IPR036691">
    <property type="entry name" value="Endo/exonu/phosph_ase_sf"/>
</dbReference>
<evidence type="ECO:0000313" key="1">
    <source>
        <dbReference type="EMBL" id="CAH0399818.1"/>
    </source>
</evidence>
<dbReference type="EMBL" id="OU963908">
    <property type="protein sequence ID" value="CAH0399818.1"/>
    <property type="molecule type" value="Genomic_DNA"/>
</dbReference>
<dbReference type="Proteomes" id="UP001153292">
    <property type="component" value="Chromosome 15"/>
</dbReference>
<accession>A0ABN8AUS1</accession>
<proteinExistence type="predicted"/>
<keyword evidence="2" id="KW-1185">Reference proteome</keyword>
<organism evidence="1 2">
    <name type="scientific">Chilo suppressalis</name>
    <name type="common">Asiatic rice borer moth</name>
    <dbReference type="NCBI Taxonomy" id="168631"/>
    <lineage>
        <taxon>Eukaryota</taxon>
        <taxon>Metazoa</taxon>
        <taxon>Ecdysozoa</taxon>
        <taxon>Arthropoda</taxon>
        <taxon>Hexapoda</taxon>
        <taxon>Insecta</taxon>
        <taxon>Pterygota</taxon>
        <taxon>Neoptera</taxon>
        <taxon>Endopterygota</taxon>
        <taxon>Lepidoptera</taxon>
        <taxon>Glossata</taxon>
        <taxon>Ditrysia</taxon>
        <taxon>Pyraloidea</taxon>
        <taxon>Crambidae</taxon>
        <taxon>Crambinae</taxon>
        <taxon>Chilo</taxon>
    </lineage>
</organism>
<protein>
    <submittedName>
        <fullName evidence="1">Uncharacterized protein</fullName>
    </submittedName>
</protein>